<name>F6H6S1_VITVI</name>
<dbReference type="EMBL" id="FN595245">
    <property type="protein sequence ID" value="CCB47907.1"/>
    <property type="molecule type" value="Genomic_DNA"/>
</dbReference>
<dbReference type="Proteomes" id="UP000009183">
    <property type="component" value="Chromosome 8"/>
</dbReference>
<gene>
    <name evidence="1" type="ordered locus">VIT_08s0105g00010</name>
</gene>
<reference evidence="2" key="1">
    <citation type="journal article" date="2007" name="Nature">
        <title>The grapevine genome sequence suggests ancestral hexaploidization in major angiosperm phyla.</title>
        <authorList>
            <consortium name="The French-Italian Public Consortium for Grapevine Genome Characterization."/>
            <person name="Jaillon O."/>
            <person name="Aury J.-M."/>
            <person name="Noel B."/>
            <person name="Policriti A."/>
            <person name="Clepet C."/>
            <person name="Casagrande A."/>
            <person name="Choisne N."/>
            <person name="Aubourg S."/>
            <person name="Vitulo N."/>
            <person name="Jubin C."/>
            <person name="Vezzi A."/>
            <person name="Legeai F."/>
            <person name="Hugueney P."/>
            <person name="Dasilva C."/>
            <person name="Horner D."/>
            <person name="Mica E."/>
            <person name="Jublot D."/>
            <person name="Poulain J."/>
            <person name="Bruyere C."/>
            <person name="Billault A."/>
            <person name="Segurens B."/>
            <person name="Gouyvenoux M."/>
            <person name="Ugarte E."/>
            <person name="Cattonaro F."/>
            <person name="Anthouard V."/>
            <person name="Vico V."/>
            <person name="Del Fabbro C."/>
            <person name="Alaux M."/>
            <person name="Di Gaspero G."/>
            <person name="Dumas V."/>
            <person name="Felice N."/>
            <person name="Paillard S."/>
            <person name="Juman I."/>
            <person name="Moroldo M."/>
            <person name="Scalabrin S."/>
            <person name="Canaguier A."/>
            <person name="Le Clainche I."/>
            <person name="Malacrida G."/>
            <person name="Durand E."/>
            <person name="Pesole G."/>
            <person name="Laucou V."/>
            <person name="Chatelet P."/>
            <person name="Merdinoglu D."/>
            <person name="Delledonne M."/>
            <person name="Pezzotti M."/>
            <person name="Lecharny A."/>
            <person name="Scarpelli C."/>
            <person name="Artiguenave F."/>
            <person name="Pe M.E."/>
            <person name="Valle G."/>
            <person name="Morgante M."/>
            <person name="Caboche M."/>
            <person name="Adam-Blondon A.-F."/>
            <person name="Weissenbach J."/>
            <person name="Quetier F."/>
            <person name="Wincker P."/>
        </authorList>
    </citation>
    <scope>NUCLEOTIDE SEQUENCE [LARGE SCALE GENOMIC DNA]</scope>
    <source>
        <strain evidence="2">cv. Pinot noir / PN40024</strain>
    </source>
</reference>
<dbReference type="HOGENOM" id="CLU_3434301_0_0_1"/>
<accession>F6H6S1</accession>
<evidence type="ECO:0000313" key="2">
    <source>
        <dbReference type="Proteomes" id="UP000009183"/>
    </source>
</evidence>
<evidence type="ECO:0000313" key="1">
    <source>
        <dbReference type="EMBL" id="CCB47907.1"/>
    </source>
</evidence>
<dbReference type="InParanoid" id="F6H6S1"/>
<protein>
    <submittedName>
        <fullName evidence="1">Uncharacterized protein</fullName>
    </submittedName>
</protein>
<organism evidence="1 2">
    <name type="scientific">Vitis vinifera</name>
    <name type="common">Grape</name>
    <dbReference type="NCBI Taxonomy" id="29760"/>
    <lineage>
        <taxon>Eukaryota</taxon>
        <taxon>Viridiplantae</taxon>
        <taxon>Streptophyta</taxon>
        <taxon>Embryophyta</taxon>
        <taxon>Tracheophyta</taxon>
        <taxon>Spermatophyta</taxon>
        <taxon>Magnoliopsida</taxon>
        <taxon>eudicotyledons</taxon>
        <taxon>Gunneridae</taxon>
        <taxon>Pentapetalae</taxon>
        <taxon>rosids</taxon>
        <taxon>Vitales</taxon>
        <taxon>Vitaceae</taxon>
        <taxon>Viteae</taxon>
        <taxon>Vitis</taxon>
    </lineage>
</organism>
<sequence>MTLDRELKPLDVMNS</sequence>
<keyword evidence="2" id="KW-1185">Reference proteome</keyword>
<proteinExistence type="predicted"/>